<keyword evidence="8" id="KW-1185">Reference proteome</keyword>
<feature type="transmembrane region" description="Helical" evidence="6">
    <location>
        <begin position="92"/>
        <end position="109"/>
    </location>
</feature>
<dbReference type="Pfam" id="PF02361">
    <property type="entry name" value="CbiQ"/>
    <property type="match status" value="1"/>
</dbReference>
<dbReference type="InterPro" id="IPR003339">
    <property type="entry name" value="ABC/ECF_trnsptr_transmembrane"/>
</dbReference>
<evidence type="ECO:0000256" key="2">
    <source>
        <dbReference type="ARBA" id="ARBA00022475"/>
    </source>
</evidence>
<evidence type="ECO:0000256" key="1">
    <source>
        <dbReference type="ARBA" id="ARBA00004141"/>
    </source>
</evidence>
<feature type="transmembrane region" description="Helical" evidence="6">
    <location>
        <begin position="54"/>
        <end position="80"/>
    </location>
</feature>
<name>A0A543NG74_9ACTN</name>
<evidence type="ECO:0000256" key="4">
    <source>
        <dbReference type="ARBA" id="ARBA00022989"/>
    </source>
</evidence>
<evidence type="ECO:0000313" key="8">
    <source>
        <dbReference type="Proteomes" id="UP000317422"/>
    </source>
</evidence>
<keyword evidence="5 6" id="KW-0472">Membrane</keyword>
<proteinExistence type="predicted"/>
<reference evidence="7 8" key="1">
    <citation type="submission" date="2019-06" db="EMBL/GenBank/DDBJ databases">
        <title>Sequencing the genomes of 1000 actinobacteria strains.</title>
        <authorList>
            <person name="Klenk H.-P."/>
        </authorList>
    </citation>
    <scope>NUCLEOTIDE SEQUENCE [LARGE SCALE GENOMIC DNA]</scope>
    <source>
        <strain evidence="7 8">DSM 45015</strain>
    </source>
</reference>
<dbReference type="CDD" id="cd16914">
    <property type="entry name" value="EcfT"/>
    <property type="match status" value="1"/>
</dbReference>
<feature type="transmembrane region" description="Helical" evidence="6">
    <location>
        <begin position="217"/>
        <end position="236"/>
    </location>
</feature>
<sequence>MRPPAGRPWLARLNPLAKFAAAFLVTAGLIPVLDPVTAGVVLVAAAALLPVSGLGVRALVTLGGSLFLMSVSIGTINLVFGDEGALPALGTAVRLLAIALPSVLAGMTSDPTEVADALVQKLRLPERPALGVLAALRLVPLLAGQWRTLGLARRARGVESGGNPIAAVGIFAGKAFALLVRAIRTGTHLAAAMEARAFGSGGRSHARTSRWTAADTCLLVGTAAVLFLAHGLSMYLGTWRLLFG</sequence>
<dbReference type="InterPro" id="IPR051611">
    <property type="entry name" value="ECF_transporter_component"/>
</dbReference>
<dbReference type="EMBL" id="VFQC01000001">
    <property type="protein sequence ID" value="TQN30846.1"/>
    <property type="molecule type" value="Genomic_DNA"/>
</dbReference>
<feature type="transmembrane region" description="Helical" evidence="6">
    <location>
        <begin position="21"/>
        <end position="48"/>
    </location>
</feature>
<keyword evidence="3 6" id="KW-0812">Transmembrane</keyword>
<dbReference type="PANTHER" id="PTHR34857:SF2">
    <property type="entry name" value="SLL0384 PROTEIN"/>
    <property type="match status" value="1"/>
</dbReference>
<gene>
    <name evidence="7" type="ORF">FHX37_0734</name>
</gene>
<keyword evidence="4 6" id="KW-1133">Transmembrane helix</keyword>
<organism evidence="7 8">
    <name type="scientific">Haloactinospora alba</name>
    <dbReference type="NCBI Taxonomy" id="405555"/>
    <lineage>
        <taxon>Bacteria</taxon>
        <taxon>Bacillati</taxon>
        <taxon>Actinomycetota</taxon>
        <taxon>Actinomycetes</taxon>
        <taxon>Streptosporangiales</taxon>
        <taxon>Nocardiopsidaceae</taxon>
        <taxon>Haloactinospora</taxon>
    </lineage>
</organism>
<dbReference type="Proteomes" id="UP000317422">
    <property type="component" value="Unassembled WGS sequence"/>
</dbReference>
<evidence type="ECO:0000256" key="6">
    <source>
        <dbReference type="SAM" id="Phobius"/>
    </source>
</evidence>
<dbReference type="RefSeq" id="WP_246062053.1">
    <property type="nucleotide sequence ID" value="NZ_VFQC01000001.1"/>
</dbReference>
<evidence type="ECO:0000313" key="7">
    <source>
        <dbReference type="EMBL" id="TQN30846.1"/>
    </source>
</evidence>
<comment type="caution">
    <text evidence="7">The sequence shown here is derived from an EMBL/GenBank/DDBJ whole genome shotgun (WGS) entry which is preliminary data.</text>
</comment>
<dbReference type="AlphaFoldDB" id="A0A543NG74"/>
<comment type="subcellular location">
    <subcellularLocation>
        <location evidence="1">Membrane</location>
        <topology evidence="1">Multi-pass membrane protein</topology>
    </subcellularLocation>
</comment>
<evidence type="ECO:0000256" key="5">
    <source>
        <dbReference type="ARBA" id="ARBA00023136"/>
    </source>
</evidence>
<protein>
    <submittedName>
        <fullName evidence="7">Energy-coupling factor transport system permease protein</fullName>
    </submittedName>
</protein>
<dbReference type="PANTHER" id="PTHR34857">
    <property type="entry name" value="SLL0384 PROTEIN"/>
    <property type="match status" value="1"/>
</dbReference>
<keyword evidence="2" id="KW-1003">Cell membrane</keyword>
<dbReference type="GO" id="GO:0005886">
    <property type="term" value="C:plasma membrane"/>
    <property type="evidence" value="ECO:0007669"/>
    <property type="project" value="UniProtKB-ARBA"/>
</dbReference>
<accession>A0A543NG74</accession>
<evidence type="ECO:0000256" key="3">
    <source>
        <dbReference type="ARBA" id="ARBA00022692"/>
    </source>
</evidence>